<dbReference type="Proteomes" id="UP000217250">
    <property type="component" value="Chromosome"/>
</dbReference>
<reference evidence="4 6" key="3">
    <citation type="submission" date="2023-12" db="EMBL/GenBank/DDBJ databases">
        <title>Genomic sequences of Capnocytophaga and Parvimonas strains.</title>
        <authorList>
            <person name="Watt R.M."/>
            <person name="Wang M."/>
            <person name="Yang T."/>
            <person name="Tong W.M."/>
        </authorList>
    </citation>
    <scope>NUCLEOTIDE SEQUENCE [LARGE SCALE GENOMIC DNA]</scope>
    <source>
        <strain evidence="4 6">CCUG 13156</strain>
    </source>
</reference>
<sequence>MKKLYLLFLMGGFLGSFQGVAQQLKINQSQQIKDLMEVKKEFSRQEKTYQIQVYNGNVTEANEHVKRATSKFPYPSFLVFETPNYKVRMGLFRTRLEAEKALTKVKNTYPAAFVVAPY</sequence>
<dbReference type="OrthoDB" id="2473397at2"/>
<dbReference type="GO" id="GO:0042834">
    <property type="term" value="F:peptidoglycan binding"/>
    <property type="evidence" value="ECO:0007669"/>
    <property type="project" value="InterPro"/>
</dbReference>
<dbReference type="InterPro" id="IPR036680">
    <property type="entry name" value="SPOR-like_sf"/>
</dbReference>
<keyword evidence="6" id="KW-1185">Reference proteome</keyword>
<feature type="signal peptide" evidence="1">
    <location>
        <begin position="1"/>
        <end position="21"/>
    </location>
</feature>
<dbReference type="GeneID" id="84808975"/>
<evidence type="ECO:0000313" key="4">
    <source>
        <dbReference type="EMBL" id="MEB3041070.1"/>
    </source>
</evidence>
<dbReference type="AlphaFoldDB" id="A0A250FR32"/>
<protein>
    <submittedName>
        <fullName evidence="3">SPOR domain-containing protein</fullName>
    </submittedName>
</protein>
<dbReference type="EMBL" id="CP022386">
    <property type="protein sequence ID" value="ATA87534.1"/>
    <property type="molecule type" value="Genomic_DNA"/>
</dbReference>
<evidence type="ECO:0000256" key="1">
    <source>
        <dbReference type="SAM" id="SignalP"/>
    </source>
</evidence>
<name>A0A250FR32_9FLAO</name>
<evidence type="ECO:0000313" key="5">
    <source>
        <dbReference type="Proteomes" id="UP000217250"/>
    </source>
</evidence>
<reference evidence="3" key="1">
    <citation type="journal article" date="2017" name="Genome Announc.">
        <title>Twelve Complete Reference Genomes of Clinical Isolates in the Capnocytophaga Genus.</title>
        <authorList>
            <person name="Villarma A."/>
            <person name="Gulvik C.A."/>
            <person name="Rowe L.A."/>
            <person name="Sheth M."/>
            <person name="Juieng P."/>
            <person name="Nicholson A.C."/>
            <person name="Loparev V.N."/>
            <person name="McQuiston J.R."/>
        </authorList>
    </citation>
    <scope>NUCLEOTIDE SEQUENCE</scope>
    <source>
        <strain evidence="3">H1496</strain>
    </source>
</reference>
<feature type="domain" description="SPOR" evidence="2">
    <location>
        <begin position="47"/>
        <end position="115"/>
    </location>
</feature>
<keyword evidence="1" id="KW-0732">Signal</keyword>
<dbReference type="SUPFAM" id="SSF110997">
    <property type="entry name" value="Sporulation related repeat"/>
    <property type="match status" value="1"/>
</dbReference>
<dbReference type="Pfam" id="PF05036">
    <property type="entry name" value="SPOR"/>
    <property type="match status" value="1"/>
</dbReference>
<reference evidence="5" key="2">
    <citation type="submission" date="2017-06" db="EMBL/GenBank/DDBJ databases">
        <title>Capnocytophaga spp. assemblies.</title>
        <authorList>
            <person name="Gulvik C.A."/>
        </authorList>
    </citation>
    <scope>NUCLEOTIDE SEQUENCE [LARGE SCALE GENOMIC DNA]</scope>
    <source>
        <strain evidence="5">H1496</strain>
    </source>
</reference>
<evidence type="ECO:0000313" key="3">
    <source>
        <dbReference type="EMBL" id="ATA87534.1"/>
    </source>
</evidence>
<dbReference type="EMBL" id="JAYKBV010000014">
    <property type="protein sequence ID" value="MEB3041070.1"/>
    <property type="molecule type" value="Genomic_DNA"/>
</dbReference>
<dbReference type="Gene3D" id="3.30.70.1070">
    <property type="entry name" value="Sporulation related repeat"/>
    <property type="match status" value="1"/>
</dbReference>
<organism evidence="3 5">
    <name type="scientific">Capnocytophaga gingivalis</name>
    <dbReference type="NCBI Taxonomy" id="1017"/>
    <lineage>
        <taxon>Bacteria</taxon>
        <taxon>Pseudomonadati</taxon>
        <taxon>Bacteroidota</taxon>
        <taxon>Flavobacteriia</taxon>
        <taxon>Flavobacteriales</taxon>
        <taxon>Flavobacteriaceae</taxon>
        <taxon>Capnocytophaga</taxon>
    </lineage>
</organism>
<dbReference type="InterPro" id="IPR007730">
    <property type="entry name" value="SPOR-like_dom"/>
</dbReference>
<dbReference type="KEGG" id="cgh:CGC50_10475"/>
<gene>
    <name evidence="3" type="ORF">CGC50_10475</name>
    <name evidence="4" type="ORF">VJJ49_10280</name>
</gene>
<evidence type="ECO:0000313" key="6">
    <source>
        <dbReference type="Proteomes" id="UP001324270"/>
    </source>
</evidence>
<proteinExistence type="predicted"/>
<feature type="chain" id="PRO_5012603202" evidence="1">
    <location>
        <begin position="22"/>
        <end position="118"/>
    </location>
</feature>
<accession>A0A250FR32</accession>
<dbReference type="OMA" id="TPNYKVW"/>
<dbReference type="RefSeq" id="WP_002666241.1">
    <property type="nucleotide sequence ID" value="NZ_CAJPPZ010000006.1"/>
</dbReference>
<dbReference type="Proteomes" id="UP001324270">
    <property type="component" value="Unassembled WGS sequence"/>
</dbReference>
<evidence type="ECO:0000259" key="2">
    <source>
        <dbReference type="Pfam" id="PF05036"/>
    </source>
</evidence>